<dbReference type="InterPro" id="IPR001314">
    <property type="entry name" value="Peptidase_S1A"/>
</dbReference>
<feature type="compositionally biased region" description="Basic and acidic residues" evidence="9">
    <location>
        <begin position="116"/>
        <end position="125"/>
    </location>
</feature>
<feature type="chain" id="PRO_5008125477" description="Peptidase S1 domain-containing protein" evidence="10">
    <location>
        <begin position="21"/>
        <end position="350"/>
    </location>
</feature>
<feature type="signal peptide" evidence="10">
    <location>
        <begin position="1"/>
        <end position="20"/>
    </location>
</feature>
<dbReference type="PANTHER" id="PTHR24258:SF129">
    <property type="entry name" value="LP15124P-RELATED"/>
    <property type="match status" value="1"/>
</dbReference>
<dbReference type="FunFam" id="2.40.10.10:FF:000028">
    <property type="entry name" value="Serine protease easter"/>
    <property type="match status" value="1"/>
</dbReference>
<evidence type="ECO:0000256" key="5">
    <source>
        <dbReference type="ARBA" id="ARBA00022859"/>
    </source>
</evidence>
<name>A0A182KCJ1_9DIPT</name>
<dbReference type="EnsemblMetazoa" id="ACHR008478-RA">
    <property type="protein sequence ID" value="ACHR008478-PA"/>
    <property type="gene ID" value="ACHR008478"/>
</dbReference>
<protein>
    <recommendedName>
        <fullName evidence="11">Peptidase S1 domain-containing protein</fullName>
    </recommendedName>
</protein>
<evidence type="ECO:0000256" key="3">
    <source>
        <dbReference type="ARBA" id="ARBA00022588"/>
    </source>
</evidence>
<dbReference type="InterPro" id="IPR009003">
    <property type="entry name" value="Peptidase_S1_PA"/>
</dbReference>
<comment type="similarity">
    <text evidence="8">Belongs to the peptidase S1 family. CLIP subfamily.</text>
</comment>
<dbReference type="AlphaFoldDB" id="A0A182KCJ1"/>
<dbReference type="PROSITE" id="PS50240">
    <property type="entry name" value="TRYPSIN_DOM"/>
    <property type="match status" value="1"/>
</dbReference>
<organism evidence="12 13">
    <name type="scientific">Anopheles christyi</name>
    <dbReference type="NCBI Taxonomy" id="43041"/>
    <lineage>
        <taxon>Eukaryota</taxon>
        <taxon>Metazoa</taxon>
        <taxon>Ecdysozoa</taxon>
        <taxon>Arthropoda</taxon>
        <taxon>Hexapoda</taxon>
        <taxon>Insecta</taxon>
        <taxon>Pterygota</taxon>
        <taxon>Neoptera</taxon>
        <taxon>Endopterygota</taxon>
        <taxon>Diptera</taxon>
        <taxon>Nematocera</taxon>
        <taxon>Culicoidea</taxon>
        <taxon>Culicidae</taxon>
        <taxon>Anophelinae</taxon>
        <taxon>Anopheles</taxon>
    </lineage>
</organism>
<dbReference type="Proteomes" id="UP000075881">
    <property type="component" value="Unassembled WGS sequence"/>
</dbReference>
<feature type="domain" description="Peptidase S1" evidence="11">
    <location>
        <begin position="150"/>
        <end position="350"/>
    </location>
</feature>
<reference evidence="13" key="1">
    <citation type="submission" date="2013-03" db="EMBL/GenBank/DDBJ databases">
        <title>The Genome Sequence of Anopheles christyi ACHKN1017.</title>
        <authorList>
            <consortium name="The Broad Institute Genomics Platform"/>
            <person name="Neafsey D.E."/>
            <person name="Besansky N."/>
            <person name="Walker B."/>
            <person name="Young S.K."/>
            <person name="Zeng Q."/>
            <person name="Gargeya S."/>
            <person name="Fitzgerald M."/>
            <person name="Haas B."/>
            <person name="Abouelleil A."/>
            <person name="Allen A.W."/>
            <person name="Alvarado L."/>
            <person name="Arachchi H.M."/>
            <person name="Berlin A.M."/>
            <person name="Chapman S.B."/>
            <person name="Gainer-Dewar J."/>
            <person name="Goldberg J."/>
            <person name="Griggs A."/>
            <person name="Gujja S."/>
            <person name="Hansen M."/>
            <person name="Howarth C."/>
            <person name="Imamovic A."/>
            <person name="Ireland A."/>
            <person name="Larimer J."/>
            <person name="McCowan C."/>
            <person name="Murphy C."/>
            <person name="Pearson M."/>
            <person name="Poon T.W."/>
            <person name="Priest M."/>
            <person name="Roberts A."/>
            <person name="Saif S."/>
            <person name="Shea T."/>
            <person name="Sisk P."/>
            <person name="Sykes S."/>
            <person name="Wortman J."/>
            <person name="Nusbaum C."/>
            <person name="Birren B."/>
        </authorList>
    </citation>
    <scope>NUCLEOTIDE SEQUENCE [LARGE SCALE GENOMIC DNA]</scope>
    <source>
        <strain evidence="13">ACHKN1017</strain>
    </source>
</reference>
<evidence type="ECO:0000256" key="8">
    <source>
        <dbReference type="ARBA" id="ARBA00024195"/>
    </source>
</evidence>
<sequence>MMVWWRIGLTLASCLLLAHGEEVMTCTDGECVLQSECKSGELEGNGADAIDIRFNPENECINYLLTCCPFAKDEEAYDTGVLDPLAALLSKPATSNEPVQNGTNSVPTITRGGKSMKAEKVKAPTERPPAANEIPKSCGVRNPQGIQFRITGTRDGESQYGEFPWMAAILQEDKALNQALKVYKCGGSLIHPSVILTAAHCVQNSNAKQIIVRVGEWDTQNRIEPYPHQDRNVVEIVSHADFYAPAVFNDVALLFLDKPVDLTPTVNTICLPPANYTFDKERCFASGWGKNVFGREGVYQAILKKAELPFMPSSQCQRALRTTRLGRRFKLHASFICAGGEKGHDTCKGD</sequence>
<dbReference type="PRINTS" id="PR00722">
    <property type="entry name" value="CHYMOTRYPSIN"/>
</dbReference>
<evidence type="ECO:0000256" key="1">
    <source>
        <dbReference type="ARBA" id="ARBA00004613"/>
    </source>
</evidence>
<evidence type="ECO:0000256" key="7">
    <source>
        <dbReference type="ARBA" id="ARBA00023180"/>
    </source>
</evidence>
<evidence type="ECO:0000313" key="12">
    <source>
        <dbReference type="EnsemblMetazoa" id="ACHR008478-PA"/>
    </source>
</evidence>
<dbReference type="VEuPathDB" id="VectorBase:ACHR008478"/>
<dbReference type="InterPro" id="IPR018114">
    <property type="entry name" value="TRYPSIN_HIS"/>
</dbReference>
<keyword evidence="6" id="KW-1015">Disulfide bond</keyword>
<evidence type="ECO:0000256" key="6">
    <source>
        <dbReference type="ARBA" id="ARBA00023157"/>
    </source>
</evidence>
<evidence type="ECO:0000256" key="10">
    <source>
        <dbReference type="SAM" id="SignalP"/>
    </source>
</evidence>
<keyword evidence="3" id="KW-0399">Innate immunity</keyword>
<dbReference type="PROSITE" id="PS00134">
    <property type="entry name" value="TRYPSIN_HIS"/>
    <property type="match status" value="1"/>
</dbReference>
<feature type="region of interest" description="Disordered" evidence="9">
    <location>
        <begin position="94"/>
        <end position="138"/>
    </location>
</feature>
<keyword evidence="5" id="KW-0391">Immunity</keyword>
<dbReference type="GO" id="GO:0004252">
    <property type="term" value="F:serine-type endopeptidase activity"/>
    <property type="evidence" value="ECO:0007669"/>
    <property type="project" value="InterPro"/>
</dbReference>
<dbReference type="InterPro" id="IPR041515">
    <property type="entry name" value="PPAF-2-like_Clip"/>
</dbReference>
<evidence type="ECO:0000256" key="2">
    <source>
        <dbReference type="ARBA" id="ARBA00022525"/>
    </source>
</evidence>
<dbReference type="Pfam" id="PF00089">
    <property type="entry name" value="Trypsin"/>
    <property type="match status" value="1"/>
</dbReference>
<dbReference type="InterPro" id="IPR043504">
    <property type="entry name" value="Peptidase_S1_PA_chymotrypsin"/>
</dbReference>
<accession>A0A182KCJ1</accession>
<reference evidence="12" key="2">
    <citation type="submission" date="2020-05" db="UniProtKB">
        <authorList>
            <consortium name="EnsemblMetazoa"/>
        </authorList>
    </citation>
    <scope>IDENTIFICATION</scope>
    <source>
        <strain evidence="12">ACHKN1017</strain>
    </source>
</reference>
<feature type="compositionally biased region" description="Polar residues" evidence="9">
    <location>
        <begin position="94"/>
        <end position="108"/>
    </location>
</feature>
<dbReference type="Pfam" id="PF18322">
    <property type="entry name" value="CLIP_1"/>
    <property type="match status" value="1"/>
</dbReference>
<evidence type="ECO:0000256" key="9">
    <source>
        <dbReference type="SAM" id="MobiDB-lite"/>
    </source>
</evidence>
<evidence type="ECO:0000256" key="4">
    <source>
        <dbReference type="ARBA" id="ARBA00022729"/>
    </source>
</evidence>
<dbReference type="SMART" id="SM00020">
    <property type="entry name" value="Tryp_SPc"/>
    <property type="match status" value="1"/>
</dbReference>
<dbReference type="SUPFAM" id="SSF50494">
    <property type="entry name" value="Trypsin-like serine proteases"/>
    <property type="match status" value="1"/>
</dbReference>
<dbReference type="GO" id="GO:0045087">
    <property type="term" value="P:innate immune response"/>
    <property type="evidence" value="ECO:0007669"/>
    <property type="project" value="UniProtKB-KW"/>
</dbReference>
<proteinExistence type="inferred from homology"/>
<dbReference type="CDD" id="cd00190">
    <property type="entry name" value="Tryp_SPc"/>
    <property type="match status" value="1"/>
</dbReference>
<dbReference type="InterPro" id="IPR001254">
    <property type="entry name" value="Trypsin_dom"/>
</dbReference>
<dbReference type="PANTHER" id="PTHR24258">
    <property type="entry name" value="SERINE PROTEASE-RELATED"/>
    <property type="match status" value="1"/>
</dbReference>
<comment type="subcellular location">
    <subcellularLocation>
        <location evidence="1">Secreted</location>
    </subcellularLocation>
</comment>
<keyword evidence="7" id="KW-0325">Glycoprotein</keyword>
<keyword evidence="4 10" id="KW-0732">Signal</keyword>
<evidence type="ECO:0000313" key="13">
    <source>
        <dbReference type="Proteomes" id="UP000075881"/>
    </source>
</evidence>
<dbReference type="GO" id="GO:0006508">
    <property type="term" value="P:proteolysis"/>
    <property type="evidence" value="ECO:0007669"/>
    <property type="project" value="InterPro"/>
</dbReference>
<evidence type="ECO:0000259" key="11">
    <source>
        <dbReference type="PROSITE" id="PS50240"/>
    </source>
</evidence>
<dbReference type="Gene3D" id="2.40.10.10">
    <property type="entry name" value="Trypsin-like serine proteases"/>
    <property type="match status" value="2"/>
</dbReference>
<keyword evidence="2" id="KW-0964">Secreted</keyword>
<dbReference type="GO" id="GO:0005576">
    <property type="term" value="C:extracellular region"/>
    <property type="evidence" value="ECO:0007669"/>
    <property type="project" value="UniProtKB-SubCell"/>
</dbReference>
<dbReference type="STRING" id="43041.A0A182KCJ1"/>
<keyword evidence="13" id="KW-1185">Reference proteome</keyword>